<dbReference type="InterPro" id="IPR001633">
    <property type="entry name" value="EAL_dom"/>
</dbReference>
<organism evidence="2 3">
    <name type="scientific">Paraburkholderia metrosideri</name>
    <dbReference type="NCBI Taxonomy" id="580937"/>
    <lineage>
        <taxon>Bacteria</taxon>
        <taxon>Pseudomonadati</taxon>
        <taxon>Pseudomonadota</taxon>
        <taxon>Betaproteobacteria</taxon>
        <taxon>Burkholderiales</taxon>
        <taxon>Burkholderiaceae</taxon>
        <taxon>Paraburkholderia</taxon>
    </lineage>
</organism>
<dbReference type="Gene3D" id="3.20.20.450">
    <property type="entry name" value="EAL domain"/>
    <property type="match status" value="1"/>
</dbReference>
<gene>
    <name evidence="2" type="ORF">LMG28140_05997</name>
</gene>
<dbReference type="PROSITE" id="PS50883">
    <property type="entry name" value="EAL"/>
    <property type="match status" value="1"/>
</dbReference>
<evidence type="ECO:0000259" key="1">
    <source>
        <dbReference type="PROSITE" id="PS50883"/>
    </source>
</evidence>
<dbReference type="InterPro" id="IPR035919">
    <property type="entry name" value="EAL_sf"/>
</dbReference>
<feature type="domain" description="EAL" evidence="1">
    <location>
        <begin position="3"/>
        <end position="154"/>
    </location>
</feature>
<protein>
    <recommendedName>
        <fullName evidence="1">EAL domain-containing protein</fullName>
    </recommendedName>
</protein>
<sequence length="154" mass="17289">MNNLDVCDLVWGALIKDDIEITLRPIYRWLNRNAIRYHECLVACRGADGREMSAEEFVPALEERGLIRLLDRHVFRRVVTLLGEQPELVVEVKVSAFSAVADVSWEAIFVSLSDTPNVAHRLVVVISNAASVDMSLVWAFARRLQQLGCPVSVS</sequence>
<dbReference type="SUPFAM" id="SSF141868">
    <property type="entry name" value="EAL domain-like"/>
    <property type="match status" value="1"/>
</dbReference>
<dbReference type="RefSeq" id="WP_201645883.1">
    <property type="nucleotide sequence ID" value="NZ_CAJHCP010000016.1"/>
</dbReference>
<evidence type="ECO:0000313" key="2">
    <source>
        <dbReference type="EMBL" id="CAD6556849.1"/>
    </source>
</evidence>
<dbReference type="Proteomes" id="UP000598032">
    <property type="component" value="Unassembled WGS sequence"/>
</dbReference>
<name>A0ABN7IBH2_9BURK</name>
<dbReference type="EMBL" id="CAJHCP010000016">
    <property type="protein sequence ID" value="CAD6556849.1"/>
    <property type="molecule type" value="Genomic_DNA"/>
</dbReference>
<dbReference type="Pfam" id="PF00563">
    <property type="entry name" value="EAL"/>
    <property type="match status" value="1"/>
</dbReference>
<comment type="caution">
    <text evidence="2">The sequence shown here is derived from an EMBL/GenBank/DDBJ whole genome shotgun (WGS) entry which is preliminary data.</text>
</comment>
<accession>A0ABN7IBH2</accession>
<reference evidence="2 3" key="1">
    <citation type="submission" date="2020-10" db="EMBL/GenBank/DDBJ databases">
        <authorList>
            <person name="Peeters C."/>
        </authorList>
    </citation>
    <scope>NUCLEOTIDE SEQUENCE [LARGE SCALE GENOMIC DNA]</scope>
    <source>
        <strain evidence="2 3">LMG 28140</strain>
    </source>
</reference>
<evidence type="ECO:0000313" key="3">
    <source>
        <dbReference type="Proteomes" id="UP000598032"/>
    </source>
</evidence>
<keyword evidence="3" id="KW-1185">Reference proteome</keyword>
<proteinExistence type="predicted"/>